<dbReference type="EMBL" id="JABEND010000007">
    <property type="protein sequence ID" value="NNG36697.1"/>
    <property type="molecule type" value="Genomic_DNA"/>
</dbReference>
<dbReference type="AlphaFoldDB" id="A0A849A9Q4"/>
<name>A0A849A9Q4_9ACTN</name>
<organism evidence="1 2">
    <name type="scientific">Nakamurella aerolata</name>
    <dbReference type="NCBI Taxonomy" id="1656892"/>
    <lineage>
        <taxon>Bacteria</taxon>
        <taxon>Bacillati</taxon>
        <taxon>Actinomycetota</taxon>
        <taxon>Actinomycetes</taxon>
        <taxon>Nakamurellales</taxon>
        <taxon>Nakamurellaceae</taxon>
        <taxon>Nakamurella</taxon>
    </lineage>
</organism>
<accession>A0A849A9Q4</accession>
<comment type="caution">
    <text evidence="1">The sequence shown here is derived from an EMBL/GenBank/DDBJ whole genome shotgun (WGS) entry which is preliminary data.</text>
</comment>
<evidence type="ECO:0000313" key="2">
    <source>
        <dbReference type="Proteomes" id="UP000562984"/>
    </source>
</evidence>
<sequence>MSSMVPRVVRYQSNFHLFSVMGPVTSDQVLPLSVLHALRRPPRGVPATGFGVKSMFTRAPSRSCAPWFMEKSAGSAGSSTKRFPLSSADILVLKIWAPDESSLRVIVSIVFLVRRPSFST</sequence>
<proteinExistence type="predicted"/>
<dbReference type="Proteomes" id="UP000562984">
    <property type="component" value="Unassembled WGS sequence"/>
</dbReference>
<evidence type="ECO:0000313" key="1">
    <source>
        <dbReference type="EMBL" id="NNG36697.1"/>
    </source>
</evidence>
<protein>
    <submittedName>
        <fullName evidence="1">Uncharacterized protein</fullName>
    </submittedName>
</protein>
<keyword evidence="2" id="KW-1185">Reference proteome</keyword>
<reference evidence="1 2" key="1">
    <citation type="submission" date="2020-05" db="EMBL/GenBank/DDBJ databases">
        <title>Nakamurella sp. DB0629 isolated from air conditioner.</title>
        <authorList>
            <person name="Kim D.H."/>
            <person name="Kim D.-U."/>
        </authorList>
    </citation>
    <scope>NUCLEOTIDE SEQUENCE [LARGE SCALE GENOMIC DNA]</scope>
    <source>
        <strain evidence="1 2">DB0629</strain>
    </source>
</reference>
<dbReference type="RefSeq" id="WP_171200381.1">
    <property type="nucleotide sequence ID" value="NZ_JABEND010000007.1"/>
</dbReference>
<gene>
    <name evidence="1" type="ORF">HKD39_13445</name>
</gene>